<dbReference type="Proteomes" id="UP000515917">
    <property type="component" value="Chromosome"/>
</dbReference>
<proteinExistence type="predicted"/>
<name>A0A7G3GE74_9NEIS</name>
<organism evidence="1 2">
    <name type="scientific">Iodobacter fluviatilis</name>
    <dbReference type="NCBI Taxonomy" id="537"/>
    <lineage>
        <taxon>Bacteria</taxon>
        <taxon>Pseudomonadati</taxon>
        <taxon>Pseudomonadota</taxon>
        <taxon>Betaproteobacteria</taxon>
        <taxon>Neisseriales</taxon>
        <taxon>Chitinibacteraceae</taxon>
        <taxon>Iodobacter</taxon>
    </lineage>
</organism>
<evidence type="ECO:0000313" key="2">
    <source>
        <dbReference type="Proteomes" id="UP000515917"/>
    </source>
</evidence>
<accession>A0A7G3GE74</accession>
<dbReference type="AlphaFoldDB" id="A0A7G3GE74"/>
<keyword evidence="2" id="KW-1185">Reference proteome</keyword>
<sequence>MENQPAQVMGETPFQSAFKLQIAKNSLRKAKLAVTKPELLIYKLLTLLVHACDAAKDAEQCSSIKITTMFFFIFYHEVRLIKK</sequence>
<reference evidence="1 2" key="1">
    <citation type="submission" date="2018-01" db="EMBL/GenBank/DDBJ databases">
        <title>Genome sequence of Iodobacter sp. strain PCH194 isolated from Indian Trans-Himalaya.</title>
        <authorList>
            <person name="Kumar V."/>
            <person name="Thakur V."/>
            <person name="Kumar S."/>
            <person name="Singh D."/>
        </authorList>
    </citation>
    <scope>NUCLEOTIDE SEQUENCE [LARGE SCALE GENOMIC DNA]</scope>
    <source>
        <strain evidence="1 2">PCH194</strain>
    </source>
</reference>
<protein>
    <submittedName>
        <fullName evidence="1">Uncharacterized protein</fullName>
    </submittedName>
</protein>
<gene>
    <name evidence="1" type="ORF">C1H71_17910</name>
</gene>
<dbReference type="KEGG" id="ifl:C1H71_17910"/>
<evidence type="ECO:0000313" key="1">
    <source>
        <dbReference type="EMBL" id="QBC45223.1"/>
    </source>
</evidence>
<dbReference type="EMBL" id="CP025781">
    <property type="protein sequence ID" value="QBC45223.1"/>
    <property type="molecule type" value="Genomic_DNA"/>
</dbReference>